<keyword evidence="4" id="KW-1003">Cell membrane</keyword>
<evidence type="ECO:0000259" key="18">
    <source>
        <dbReference type="PROSITE" id="PS50110"/>
    </source>
</evidence>
<dbReference type="SUPFAM" id="SSF47384">
    <property type="entry name" value="Homodimeric domain of signal transducing histidine kinase"/>
    <property type="match status" value="1"/>
</dbReference>
<evidence type="ECO:0000256" key="12">
    <source>
        <dbReference type="ARBA" id="ARBA00023012"/>
    </source>
</evidence>
<evidence type="ECO:0000256" key="15">
    <source>
        <dbReference type="SAM" id="MobiDB-lite"/>
    </source>
</evidence>
<keyword evidence="5" id="KW-0997">Cell inner membrane</keyword>
<dbReference type="SUPFAM" id="SSF47226">
    <property type="entry name" value="Histidine-containing phosphotransfer domain, HPT domain"/>
    <property type="match status" value="1"/>
</dbReference>
<dbReference type="AlphaFoldDB" id="A0A0P1FF78"/>
<dbReference type="GO" id="GO:0005886">
    <property type="term" value="C:plasma membrane"/>
    <property type="evidence" value="ECO:0007669"/>
    <property type="project" value="UniProtKB-SubCell"/>
</dbReference>
<dbReference type="PANTHER" id="PTHR43047">
    <property type="entry name" value="TWO-COMPONENT HISTIDINE PROTEIN KINASE"/>
    <property type="match status" value="1"/>
</dbReference>
<sequence length="855" mass="95127">MVIAAVSFLLVVFQTFDVVRKVQQLRGAYSENVQWSLSQAEVEFLTYRNSIHQANPDDAESLKLVRQNFNIFYSRIDVFQEAPSFDDLRGLEDFDISLTVIRDFLSRTVPVIDGGDATLAAGLTDLDQRAADLAPQVRRLASSGLMLYAEKRKTQRNQISSTLMILAATSTLLMGTLLLLAYYYNTLNRRSDERRRQVLEASQRTRAVISTALDAVIVSDDHGVIEEFNNAAVEIFGYTREEAIGCDVADLIVPDHFRDAHEQSMDRIRKGGPFHVVNKGRVRLDAKRSNGELFPIELALQKSEVNGRRFYIAFMRDISYRIRSEQDLIEARDQALAGEKAKSRFLAVMSHEIRTPLNGLLGNLSLMQETPLNQSQKTYVENMATSGKLLMDHINDVLDIARFEAGKPILRKRPTDLKNLVKAVLASLEDQANSRGNQLNTVWIGPQREWLQTDPGRIQQILINIVSNAIKFTKDGDITVEIHTDPASDMVEFRVVDTGMGISDEDMQHVFDDFVTSDSAYNREAGGTGLGLGIVKRITAILNGEVGAESVLEQGSTFWIRIPMEDAEAPPAAQAPGPDQPDGDRAPSGGKHAEDIRTIIPEEQTNTSGLDILVVEDNEINRSVVREMLKRDGHKIEEAYNGQFGVEKAAEKAFDLILMDISMPVLDGRQATRNIRAGDGPSSDTPIVALTAHVLPENVAEFLQDGMQDVLAKPLMRQDLERIIRTYTKNTHQDVTPPSPKSHAPVPARQLINRDTNAALRESVEDAYPVLLTQLTEELTELVEWLQGEVQDLSEIADRCHKFASSAALFGAEQLRQALVDIELAGKNGDCATVALRREILPVLLRDTLDALNKI</sequence>
<evidence type="ECO:0000256" key="13">
    <source>
        <dbReference type="ARBA" id="ARBA00023136"/>
    </source>
</evidence>
<keyword evidence="9 20" id="KW-0418">Kinase</keyword>
<dbReference type="InterPro" id="IPR001789">
    <property type="entry name" value="Sig_transdc_resp-reg_receiver"/>
</dbReference>
<dbReference type="GO" id="GO:0006355">
    <property type="term" value="P:regulation of DNA-templated transcription"/>
    <property type="evidence" value="ECO:0007669"/>
    <property type="project" value="InterPro"/>
</dbReference>
<keyword evidence="7 20" id="KW-0808">Transferase</keyword>
<evidence type="ECO:0000256" key="2">
    <source>
        <dbReference type="ARBA" id="ARBA00004429"/>
    </source>
</evidence>
<evidence type="ECO:0000256" key="4">
    <source>
        <dbReference type="ARBA" id="ARBA00022475"/>
    </source>
</evidence>
<dbReference type="InterPro" id="IPR005467">
    <property type="entry name" value="His_kinase_dom"/>
</dbReference>
<dbReference type="InterPro" id="IPR035965">
    <property type="entry name" value="PAS-like_dom_sf"/>
</dbReference>
<dbReference type="PRINTS" id="PR00344">
    <property type="entry name" value="BCTRLSENSOR"/>
</dbReference>
<evidence type="ECO:0000313" key="21">
    <source>
        <dbReference type="Proteomes" id="UP000051587"/>
    </source>
</evidence>
<evidence type="ECO:0000256" key="7">
    <source>
        <dbReference type="ARBA" id="ARBA00022679"/>
    </source>
</evidence>
<keyword evidence="12" id="KW-0902">Two-component regulatory system</keyword>
<dbReference type="Gene3D" id="3.40.50.2300">
    <property type="match status" value="1"/>
</dbReference>
<dbReference type="InterPro" id="IPR036890">
    <property type="entry name" value="HATPase_C_sf"/>
</dbReference>
<dbReference type="PROSITE" id="PS50110">
    <property type="entry name" value="RESPONSE_REGULATORY"/>
    <property type="match status" value="1"/>
</dbReference>
<dbReference type="InterPro" id="IPR008207">
    <property type="entry name" value="Sig_transdc_His_kin_Hpt_dom"/>
</dbReference>
<dbReference type="CDD" id="cd17546">
    <property type="entry name" value="REC_hyHK_CKI1_RcsC-like"/>
    <property type="match status" value="1"/>
</dbReference>
<gene>
    <name evidence="20" type="primary">luxQ_3</name>
    <name evidence="20" type="ORF">TG4357_02609</name>
</gene>
<organism evidence="20 21">
    <name type="scientific">Thalassovita gelatinovora</name>
    <name type="common">Thalassobius gelatinovorus</name>
    <dbReference type="NCBI Taxonomy" id="53501"/>
    <lineage>
        <taxon>Bacteria</taxon>
        <taxon>Pseudomonadati</taxon>
        <taxon>Pseudomonadota</taxon>
        <taxon>Alphaproteobacteria</taxon>
        <taxon>Rhodobacterales</taxon>
        <taxon>Roseobacteraceae</taxon>
        <taxon>Thalassovita</taxon>
    </lineage>
</organism>
<dbReference type="EMBL" id="CYSA01000025">
    <property type="protein sequence ID" value="CUH66736.1"/>
    <property type="molecule type" value="Genomic_DNA"/>
</dbReference>
<keyword evidence="11 16" id="KW-1133">Transmembrane helix</keyword>
<feature type="domain" description="PAS" evidence="19">
    <location>
        <begin position="201"/>
        <end position="272"/>
    </location>
</feature>
<evidence type="ECO:0000256" key="16">
    <source>
        <dbReference type="SAM" id="Phobius"/>
    </source>
</evidence>
<dbReference type="GO" id="GO:0000155">
    <property type="term" value="F:phosphorelay sensor kinase activity"/>
    <property type="evidence" value="ECO:0007669"/>
    <property type="project" value="InterPro"/>
</dbReference>
<comment type="subcellular location">
    <subcellularLocation>
        <location evidence="2">Cell inner membrane</location>
        <topology evidence="2">Multi-pass membrane protein</topology>
    </subcellularLocation>
</comment>
<dbReference type="InterPro" id="IPR011006">
    <property type="entry name" value="CheY-like_superfamily"/>
</dbReference>
<dbReference type="EC" id="2.7.13.3" evidence="3"/>
<keyword evidence="13 16" id="KW-0472">Membrane</keyword>
<feature type="transmembrane region" description="Helical" evidence="16">
    <location>
        <begin position="163"/>
        <end position="185"/>
    </location>
</feature>
<dbReference type="SUPFAM" id="SSF55785">
    <property type="entry name" value="PYP-like sensor domain (PAS domain)"/>
    <property type="match status" value="1"/>
</dbReference>
<dbReference type="CDD" id="cd00082">
    <property type="entry name" value="HisKA"/>
    <property type="match status" value="1"/>
</dbReference>
<dbReference type="Pfam" id="PF00512">
    <property type="entry name" value="HisKA"/>
    <property type="match status" value="1"/>
</dbReference>
<reference evidence="20 21" key="1">
    <citation type="submission" date="2015-09" db="EMBL/GenBank/DDBJ databases">
        <authorList>
            <consortium name="Swine Surveillance"/>
        </authorList>
    </citation>
    <scope>NUCLEOTIDE SEQUENCE [LARGE SCALE GENOMIC DNA]</scope>
    <source>
        <strain evidence="20 21">CECT 4357</strain>
    </source>
</reference>
<comment type="catalytic activity">
    <reaction evidence="1">
        <text>ATP + protein L-histidine = ADP + protein N-phospho-L-histidine.</text>
        <dbReference type="EC" id="2.7.13.3"/>
    </reaction>
</comment>
<protein>
    <recommendedName>
        <fullName evidence="3">histidine kinase</fullName>
        <ecNumber evidence="3">2.7.13.3</ecNumber>
    </recommendedName>
</protein>
<keyword evidence="6 14" id="KW-0597">Phosphoprotein</keyword>
<dbReference type="PROSITE" id="PS50112">
    <property type="entry name" value="PAS"/>
    <property type="match status" value="1"/>
</dbReference>
<dbReference type="Pfam" id="PF01627">
    <property type="entry name" value="Hpt"/>
    <property type="match status" value="1"/>
</dbReference>
<feature type="region of interest" description="Disordered" evidence="15">
    <location>
        <begin position="569"/>
        <end position="592"/>
    </location>
</feature>
<name>A0A0P1FF78_THAGE</name>
<evidence type="ECO:0000256" key="11">
    <source>
        <dbReference type="ARBA" id="ARBA00022989"/>
    </source>
</evidence>
<evidence type="ECO:0000259" key="19">
    <source>
        <dbReference type="PROSITE" id="PS50112"/>
    </source>
</evidence>
<proteinExistence type="predicted"/>
<evidence type="ECO:0000256" key="8">
    <source>
        <dbReference type="ARBA" id="ARBA00022692"/>
    </source>
</evidence>
<dbReference type="InterPro" id="IPR036097">
    <property type="entry name" value="HisK_dim/P_sf"/>
</dbReference>
<dbReference type="SMART" id="SM00388">
    <property type="entry name" value="HisKA"/>
    <property type="match status" value="1"/>
</dbReference>
<dbReference type="Gene3D" id="1.20.120.160">
    <property type="entry name" value="HPT domain"/>
    <property type="match status" value="1"/>
</dbReference>
<dbReference type="Pfam" id="PF00072">
    <property type="entry name" value="Response_reg"/>
    <property type="match status" value="1"/>
</dbReference>
<dbReference type="Gene3D" id="3.30.565.10">
    <property type="entry name" value="Histidine kinase-like ATPase, C-terminal domain"/>
    <property type="match status" value="1"/>
</dbReference>
<dbReference type="Gene3D" id="1.10.287.130">
    <property type="match status" value="1"/>
</dbReference>
<dbReference type="InterPro" id="IPR004358">
    <property type="entry name" value="Sig_transdc_His_kin-like_C"/>
</dbReference>
<evidence type="ECO:0000259" key="17">
    <source>
        <dbReference type="PROSITE" id="PS50109"/>
    </source>
</evidence>
<dbReference type="SUPFAM" id="SSF55874">
    <property type="entry name" value="ATPase domain of HSP90 chaperone/DNA topoisomerase II/histidine kinase"/>
    <property type="match status" value="1"/>
</dbReference>
<dbReference type="CDD" id="cd16922">
    <property type="entry name" value="HATPase_EvgS-ArcB-TorS-like"/>
    <property type="match status" value="1"/>
</dbReference>
<evidence type="ECO:0000256" key="1">
    <source>
        <dbReference type="ARBA" id="ARBA00000085"/>
    </source>
</evidence>
<dbReference type="PANTHER" id="PTHR43047:SF64">
    <property type="entry name" value="HISTIDINE KINASE CONTAINING CHEY-HOMOLOGOUS RECEIVER DOMAIN AND PAS DOMAIN-RELATED"/>
    <property type="match status" value="1"/>
</dbReference>
<dbReference type="NCBIfam" id="TIGR00229">
    <property type="entry name" value="sensory_box"/>
    <property type="match status" value="1"/>
</dbReference>
<dbReference type="STRING" id="53501.SAMN04488043_105146"/>
<dbReference type="SMART" id="SM00448">
    <property type="entry name" value="REC"/>
    <property type="match status" value="1"/>
</dbReference>
<dbReference type="PROSITE" id="PS50109">
    <property type="entry name" value="HIS_KIN"/>
    <property type="match status" value="1"/>
</dbReference>
<dbReference type="FunFam" id="3.30.565.10:FF:000010">
    <property type="entry name" value="Sensor histidine kinase RcsC"/>
    <property type="match status" value="1"/>
</dbReference>
<keyword evidence="10" id="KW-0067">ATP-binding</keyword>
<feature type="domain" description="Histidine kinase" evidence="17">
    <location>
        <begin position="348"/>
        <end position="566"/>
    </location>
</feature>
<dbReference type="InterPro" id="IPR003594">
    <property type="entry name" value="HATPase_dom"/>
</dbReference>
<accession>A0A0P1FF78</accession>
<dbReference type="InterPro" id="IPR036641">
    <property type="entry name" value="HPT_dom_sf"/>
</dbReference>
<evidence type="ECO:0000256" key="3">
    <source>
        <dbReference type="ARBA" id="ARBA00012438"/>
    </source>
</evidence>
<evidence type="ECO:0000256" key="5">
    <source>
        <dbReference type="ARBA" id="ARBA00022519"/>
    </source>
</evidence>
<evidence type="ECO:0000313" key="20">
    <source>
        <dbReference type="EMBL" id="CUH66736.1"/>
    </source>
</evidence>
<dbReference type="Proteomes" id="UP000051587">
    <property type="component" value="Unassembled WGS sequence"/>
</dbReference>
<evidence type="ECO:0000256" key="6">
    <source>
        <dbReference type="ARBA" id="ARBA00022553"/>
    </source>
</evidence>
<feature type="modified residue" description="4-aspartylphosphate" evidence="14">
    <location>
        <position position="660"/>
    </location>
</feature>
<evidence type="ECO:0000256" key="10">
    <source>
        <dbReference type="ARBA" id="ARBA00022840"/>
    </source>
</evidence>
<dbReference type="SUPFAM" id="SSF52172">
    <property type="entry name" value="CheY-like"/>
    <property type="match status" value="1"/>
</dbReference>
<dbReference type="Gene3D" id="3.30.450.20">
    <property type="entry name" value="PAS domain"/>
    <property type="match status" value="1"/>
</dbReference>
<dbReference type="CDD" id="cd00130">
    <property type="entry name" value="PAS"/>
    <property type="match status" value="1"/>
</dbReference>
<dbReference type="SMART" id="SM00091">
    <property type="entry name" value="PAS"/>
    <property type="match status" value="1"/>
</dbReference>
<keyword evidence="8 16" id="KW-0812">Transmembrane</keyword>
<dbReference type="Pfam" id="PF13426">
    <property type="entry name" value="PAS_9"/>
    <property type="match status" value="1"/>
</dbReference>
<keyword evidence="10" id="KW-0547">Nucleotide-binding</keyword>
<dbReference type="InterPro" id="IPR003661">
    <property type="entry name" value="HisK_dim/P_dom"/>
</dbReference>
<evidence type="ECO:0000256" key="9">
    <source>
        <dbReference type="ARBA" id="ARBA00022777"/>
    </source>
</evidence>
<dbReference type="SMART" id="SM00387">
    <property type="entry name" value="HATPase_c"/>
    <property type="match status" value="1"/>
</dbReference>
<feature type="domain" description="Response regulatory" evidence="18">
    <location>
        <begin position="611"/>
        <end position="728"/>
    </location>
</feature>
<dbReference type="InterPro" id="IPR000014">
    <property type="entry name" value="PAS"/>
</dbReference>
<keyword evidence="21" id="KW-1185">Reference proteome</keyword>
<evidence type="ECO:0000256" key="14">
    <source>
        <dbReference type="PROSITE-ProRule" id="PRU00169"/>
    </source>
</evidence>
<dbReference type="Pfam" id="PF02518">
    <property type="entry name" value="HATPase_c"/>
    <property type="match status" value="1"/>
</dbReference>